<reference evidence="2" key="1">
    <citation type="submission" date="2017-08" db="EMBL/GenBank/DDBJ databases">
        <authorList>
            <person name="Minaev M."/>
            <person name="Kurbakov K.A."/>
            <person name="Solodovnikova G.I."/>
            <person name="Kuznetsova O.A."/>
            <person name="Lisitsyn A.B."/>
        </authorList>
    </citation>
    <scope>NUCLEOTIDE SEQUENCE</scope>
    <source>
        <strain evidence="2">80</strain>
    </source>
</reference>
<dbReference type="AlphaFoldDB" id="A0A7D7PRV9"/>
<dbReference type="Gene3D" id="3.20.20.190">
    <property type="entry name" value="Phosphatidylinositol (PI) phosphodiesterase"/>
    <property type="match status" value="1"/>
</dbReference>
<evidence type="ECO:0000313" key="3">
    <source>
        <dbReference type="Proteomes" id="UP000216825"/>
    </source>
</evidence>
<dbReference type="EMBL" id="CP059343">
    <property type="protein sequence ID" value="QMS55672.1"/>
    <property type="molecule type" value="Genomic_DNA"/>
</dbReference>
<keyword evidence="2" id="KW-0378">Hydrolase</keyword>
<dbReference type="PANTHER" id="PTHR46211:SF13">
    <property type="entry name" value="GLYCEROPHOSPHODIESTER PHOSPHODIESTERASE 1-RELATED"/>
    <property type="match status" value="1"/>
</dbReference>
<organism evidence="2 3">
    <name type="scientific">Kocuria varians</name>
    <name type="common">Micrococcus varians</name>
    <dbReference type="NCBI Taxonomy" id="1272"/>
    <lineage>
        <taxon>Bacteria</taxon>
        <taxon>Bacillati</taxon>
        <taxon>Actinomycetota</taxon>
        <taxon>Actinomycetes</taxon>
        <taxon>Micrococcales</taxon>
        <taxon>Micrococcaceae</taxon>
        <taxon>Kocuria</taxon>
    </lineage>
</organism>
<evidence type="ECO:0000313" key="2">
    <source>
        <dbReference type="EMBL" id="QMS55672.1"/>
    </source>
</evidence>
<dbReference type="Proteomes" id="UP000216825">
    <property type="component" value="Chromosome"/>
</dbReference>
<dbReference type="PROSITE" id="PS51704">
    <property type="entry name" value="GP_PDE"/>
    <property type="match status" value="1"/>
</dbReference>
<dbReference type="SUPFAM" id="SSF51695">
    <property type="entry name" value="PLC-like phosphodiesterases"/>
    <property type="match status" value="1"/>
</dbReference>
<evidence type="ECO:0000259" key="1">
    <source>
        <dbReference type="PROSITE" id="PS51704"/>
    </source>
</evidence>
<dbReference type="PANTHER" id="PTHR46211">
    <property type="entry name" value="GLYCEROPHOSPHORYL DIESTER PHOSPHODIESTERASE"/>
    <property type="match status" value="1"/>
</dbReference>
<gene>
    <name evidence="2" type="primary">glpQ1</name>
    <name evidence="2" type="ORF">CIB50_0000360</name>
</gene>
<dbReference type="KEGG" id="kvr:CIB50_0000360"/>
<dbReference type="InterPro" id="IPR030395">
    <property type="entry name" value="GP_PDE_dom"/>
</dbReference>
<dbReference type="GO" id="GO:0006629">
    <property type="term" value="P:lipid metabolic process"/>
    <property type="evidence" value="ECO:0007669"/>
    <property type="project" value="InterPro"/>
</dbReference>
<name>A0A7D7PRV9_KOCVA</name>
<keyword evidence="3" id="KW-1185">Reference proteome</keyword>
<dbReference type="EC" id="3.1.4.46" evidence="2"/>
<dbReference type="Pfam" id="PF03009">
    <property type="entry name" value="GDPD"/>
    <property type="match status" value="1"/>
</dbReference>
<dbReference type="GO" id="GO:0008889">
    <property type="term" value="F:glycerophosphodiester phosphodiesterase activity"/>
    <property type="evidence" value="ECO:0007669"/>
    <property type="project" value="UniProtKB-EC"/>
</dbReference>
<sequence>MAHAPLPASAPPLLYAHRGSSESYPELTRAAFVEALADGADGVECDVHLTSDGHLVLHHDDQLGRTSDGRGALADHTLEQLRALDYTSWKGVGIPATHGLAHEQLMSLDELLDLLLAAGRPVGLAVETKHPSPRGQGLEEALLALLERRGWDPCTGWLGSVRVSIMSFDADAVRHLLERVAPQNVCQLLDEDSGAQARENLSAGPLAGPGIAFVRSHTAEVEQWLRDGAVLRVWTVDTVEDTRVCLSLGVQQITTNVPRTVRARLTADQAPNSSTSCSARPV</sequence>
<proteinExistence type="predicted"/>
<dbReference type="InterPro" id="IPR017946">
    <property type="entry name" value="PLC-like_Pdiesterase_TIM-brl"/>
</dbReference>
<accession>A0A7D7PRV9</accession>
<dbReference type="RefSeq" id="WP_083482310.1">
    <property type="nucleotide sequence ID" value="NZ_CP059343.1"/>
</dbReference>
<protein>
    <submittedName>
        <fullName evidence="2">Putative glycerophosphodiester phosphodiesterase 1</fullName>
        <ecNumber evidence="2">3.1.4.46</ecNumber>
    </submittedName>
</protein>
<feature type="domain" description="GP-PDE" evidence="1">
    <location>
        <begin position="12"/>
        <end position="265"/>
    </location>
</feature>
<reference evidence="2" key="2">
    <citation type="submission" date="2020-07" db="EMBL/GenBank/DDBJ databases">
        <title>Genome of starter culture bacteria Kocuria salsicia reveals its technological properties and safety for usage in meat industry.</title>
        <authorList>
            <person name="Michael M."/>
            <person name="Konstantin K."/>
            <person name="Evgenii K."/>
            <person name="Galina S."/>
            <person name="Oksana K."/>
            <person name="Andrei L."/>
        </authorList>
    </citation>
    <scope>NUCLEOTIDE SEQUENCE [LARGE SCALE GENOMIC DNA]</scope>
    <source>
        <strain evidence="2">80</strain>
    </source>
</reference>